<feature type="region of interest" description="Disordered" evidence="1">
    <location>
        <begin position="155"/>
        <end position="175"/>
    </location>
</feature>
<feature type="transmembrane region" description="Helical" evidence="2">
    <location>
        <begin position="43"/>
        <end position="61"/>
    </location>
</feature>
<keyword evidence="2" id="KW-0812">Transmembrane</keyword>
<dbReference type="NCBIfam" id="NF008528">
    <property type="entry name" value="PRK11463.1-2"/>
    <property type="match status" value="1"/>
</dbReference>
<evidence type="ECO:0000313" key="4">
    <source>
        <dbReference type="Proteomes" id="UP000245396"/>
    </source>
</evidence>
<gene>
    <name evidence="3" type="ORF">C7441_11398</name>
</gene>
<dbReference type="AlphaFoldDB" id="A0A316C3T0"/>
<sequence>MQPRSKTRKTGWFVRVSLIPSLLLLLPLIEIAGFVIVGRQIGVFPTLGLTIAASIAGGMLLRHQGFGVMARIRNEIEAGRDPSRDLAHGVMILLAGILLLLPGFFTDILGILLFLPPVRDFGWNFLRKRVDFTVNYGGMGGFSRRQGQSRTIDLDEADYSRDADPNSPWRRLGDD</sequence>
<evidence type="ECO:0000313" key="3">
    <source>
        <dbReference type="EMBL" id="PWJ80171.1"/>
    </source>
</evidence>
<dbReference type="PANTHER" id="PTHR35335">
    <property type="entry name" value="UPF0716 PROTEIN FXSA"/>
    <property type="match status" value="1"/>
</dbReference>
<proteinExistence type="predicted"/>
<feature type="transmembrane region" description="Helical" evidence="2">
    <location>
        <begin position="12"/>
        <end position="37"/>
    </location>
</feature>
<feature type="transmembrane region" description="Helical" evidence="2">
    <location>
        <begin position="90"/>
        <end position="115"/>
    </location>
</feature>
<dbReference type="PANTHER" id="PTHR35335:SF1">
    <property type="entry name" value="UPF0716 PROTEIN FXSA"/>
    <property type="match status" value="1"/>
</dbReference>
<keyword evidence="2" id="KW-1133">Transmembrane helix</keyword>
<name>A0A316C3T0_PSESE</name>
<dbReference type="EMBL" id="QGGG01000013">
    <property type="protein sequence ID" value="PWJ80171.1"/>
    <property type="molecule type" value="Genomic_DNA"/>
</dbReference>
<dbReference type="Proteomes" id="UP000245396">
    <property type="component" value="Unassembled WGS sequence"/>
</dbReference>
<reference evidence="3 4" key="1">
    <citation type="submission" date="2018-05" db="EMBL/GenBank/DDBJ databases">
        <title>Genomic Encyclopedia of Type Strains, Phase IV (KMG-IV): sequencing the most valuable type-strain genomes for metagenomic binning, comparative biology and taxonomic classification.</title>
        <authorList>
            <person name="Goeker M."/>
        </authorList>
    </citation>
    <scope>NUCLEOTIDE SEQUENCE [LARGE SCALE GENOMIC DNA]</scope>
    <source>
        <strain evidence="3 4">DSM 6986</strain>
    </source>
</reference>
<evidence type="ECO:0000256" key="2">
    <source>
        <dbReference type="SAM" id="Phobius"/>
    </source>
</evidence>
<protein>
    <submittedName>
        <fullName evidence="3">UPF0716 protein FxsA</fullName>
    </submittedName>
</protein>
<accession>A0A316C3T0</accession>
<keyword evidence="2" id="KW-0472">Membrane</keyword>
<dbReference type="InterPro" id="IPR007313">
    <property type="entry name" value="FxsA"/>
</dbReference>
<dbReference type="GO" id="GO:0016020">
    <property type="term" value="C:membrane"/>
    <property type="evidence" value="ECO:0007669"/>
    <property type="project" value="InterPro"/>
</dbReference>
<comment type="caution">
    <text evidence="3">The sequence shown here is derived from an EMBL/GenBank/DDBJ whole genome shotgun (WGS) entry which is preliminary data.</text>
</comment>
<keyword evidence="4" id="KW-1185">Reference proteome</keyword>
<organism evidence="3 4">
    <name type="scientific">Pseudaminobacter salicylatoxidans</name>
    <dbReference type="NCBI Taxonomy" id="93369"/>
    <lineage>
        <taxon>Bacteria</taxon>
        <taxon>Pseudomonadati</taxon>
        <taxon>Pseudomonadota</taxon>
        <taxon>Alphaproteobacteria</taxon>
        <taxon>Hyphomicrobiales</taxon>
        <taxon>Phyllobacteriaceae</taxon>
        <taxon>Pseudaminobacter</taxon>
    </lineage>
</organism>
<dbReference type="STRING" id="1192868.GCA_000304395_01221"/>
<evidence type="ECO:0000256" key="1">
    <source>
        <dbReference type="SAM" id="MobiDB-lite"/>
    </source>
</evidence>
<dbReference type="Pfam" id="PF04186">
    <property type="entry name" value="FxsA"/>
    <property type="match status" value="1"/>
</dbReference>